<dbReference type="Gene3D" id="1.10.12.10">
    <property type="entry name" value="Lyase 2-enoyl-coa Hydratase, Chain A, domain 2"/>
    <property type="match status" value="1"/>
</dbReference>
<dbReference type="AlphaFoldDB" id="A0A4W4EVS8"/>
<dbReference type="Proteomes" id="UP000314983">
    <property type="component" value="Chromosome 7"/>
</dbReference>
<feature type="compositionally biased region" description="Polar residues" evidence="3">
    <location>
        <begin position="105"/>
        <end position="117"/>
    </location>
</feature>
<dbReference type="Gene3D" id="2.40.50.40">
    <property type="match status" value="1"/>
</dbReference>
<organism evidence="5 6">
    <name type="scientific">Electrophorus electricus</name>
    <name type="common">Electric eel</name>
    <name type="synonym">Gymnotus electricus</name>
    <dbReference type="NCBI Taxonomy" id="8005"/>
    <lineage>
        <taxon>Eukaryota</taxon>
        <taxon>Metazoa</taxon>
        <taxon>Chordata</taxon>
        <taxon>Craniata</taxon>
        <taxon>Vertebrata</taxon>
        <taxon>Euteleostomi</taxon>
        <taxon>Actinopterygii</taxon>
        <taxon>Neopterygii</taxon>
        <taxon>Teleostei</taxon>
        <taxon>Ostariophysi</taxon>
        <taxon>Gymnotiformes</taxon>
        <taxon>Gymnotoidei</taxon>
        <taxon>Gymnotidae</taxon>
        <taxon>Electrophorus</taxon>
    </lineage>
</organism>
<reference evidence="6" key="1">
    <citation type="journal article" date="2014" name="Science">
        <title>Nonhuman genetics. Genomic basis for the convergent evolution of electric organs.</title>
        <authorList>
            <person name="Gallant J.R."/>
            <person name="Traeger L.L."/>
            <person name="Volkening J.D."/>
            <person name="Moffett H."/>
            <person name="Chen P.H."/>
            <person name="Novina C.D."/>
            <person name="Phillips G.N.Jr."/>
            <person name="Anand R."/>
            <person name="Wells G.B."/>
            <person name="Pinch M."/>
            <person name="Guth R."/>
            <person name="Unguez G.A."/>
            <person name="Albert J.S."/>
            <person name="Zakon H.H."/>
            <person name="Samanta M.P."/>
            <person name="Sussman M.R."/>
        </authorList>
    </citation>
    <scope>NUCLEOTIDE SEQUENCE [LARGE SCALE GENOMIC DNA]</scope>
</reference>
<evidence type="ECO:0000256" key="3">
    <source>
        <dbReference type="SAM" id="MobiDB-lite"/>
    </source>
</evidence>
<feature type="region of interest" description="Disordered" evidence="3">
    <location>
        <begin position="159"/>
        <end position="182"/>
    </location>
</feature>
<dbReference type="GeneID" id="113585012"/>
<dbReference type="SUPFAM" id="SSF52096">
    <property type="entry name" value="ClpP/crotonase"/>
    <property type="match status" value="1"/>
</dbReference>
<dbReference type="FunFam" id="3.90.226.10:FF:000012">
    <property type="entry name" value="Chromodomain Y-like protein 2"/>
    <property type="match status" value="1"/>
</dbReference>
<dbReference type="Ensembl" id="ENSEEET00000016190.2">
    <property type="protein sequence ID" value="ENSEEEP00000016003.2"/>
    <property type="gene ID" value="ENSEEEG00000007922.2"/>
</dbReference>
<dbReference type="PANTHER" id="PTHR43684">
    <property type="match status" value="1"/>
</dbReference>
<dbReference type="FunFam" id="1.10.12.10:FF:000006">
    <property type="entry name" value="Chromodomain Y-like protein"/>
    <property type="match status" value="1"/>
</dbReference>
<accession>A0A4W4EVS8</accession>
<reference evidence="6" key="2">
    <citation type="journal article" date="2017" name="Sci. Adv.">
        <title>A tail of two voltages: Proteomic comparison of the three electric organs of the electric eel.</title>
        <authorList>
            <person name="Traeger L.L."/>
            <person name="Sabat G."/>
            <person name="Barrett-Wilt G.A."/>
            <person name="Wells G.B."/>
            <person name="Sussman M.R."/>
        </authorList>
    </citation>
    <scope>NUCLEOTIDE SEQUENCE [LARGE SCALE GENOMIC DNA]</scope>
</reference>
<dbReference type="Pfam" id="PF00378">
    <property type="entry name" value="ECH_1"/>
    <property type="match status" value="1"/>
</dbReference>
<evidence type="ECO:0000259" key="4">
    <source>
        <dbReference type="PROSITE" id="PS50013"/>
    </source>
</evidence>
<dbReference type="GO" id="GO:0005634">
    <property type="term" value="C:nucleus"/>
    <property type="evidence" value="ECO:0007669"/>
    <property type="project" value="UniProtKB-SubCell"/>
</dbReference>
<feature type="region of interest" description="Disordered" evidence="3">
    <location>
        <begin position="207"/>
        <end position="237"/>
    </location>
</feature>
<dbReference type="InterPro" id="IPR029045">
    <property type="entry name" value="ClpP/crotonase-like_dom_sf"/>
</dbReference>
<gene>
    <name evidence="5" type="primary">cdyl</name>
</gene>
<sequence length="608" mass="65658">MAAEELYEVEGIVGKRKNKKGKTEYLVRWRGYGFEGDTWEPEGNLASCVEFISDFNSQHSGRQREGTCLRSTRRSPSTGPGSSNNARKQMNRPPPHNSSLSSSLGRTSPATPSTPMNSAAKLLHPPQSALDNRVVEAKADTQQQPFLTNQSLRCSGSVAYNSSSDSAGSVTDSGPGPVPIPAPTPAVGALRCSMDLAKSGIKILVPKSPMNSRADSEESPSEAAHSLEQGGQEADTVPPEVAVQEKPVGLVLGPGQERARMGTRPRTQNTLPAPQVPITPAAVHTLNGKGAATVLEASSANGAARLQSVLAGVVPTLSVTGAIGKRRIEERSAFDKRLRFSVRQTESAYRYRDIVVKKQDGFTHILFSTKTSENNSLNPDVMKEVQSAMATASADDSKLVLLSAVGSVFCFGLDFIYFIRRLTDDRKRESIKMAETIRTFVNTFIQFKKPIVVAVNGPAVGLGASILPLCDVIWANEKAWFQTPYTTFGQTPDACASVTFPHIMGVASASEMLLSGRKLTAQEACAKGLVSQVLWPGTFTQEVMARIRELVSCSSVVLRESKALVRSINRAALEQANERECEALKRVWGSPQGMDSILKYLQKKITDF</sequence>
<keyword evidence="6" id="KW-1185">Reference proteome</keyword>
<feature type="compositionally biased region" description="Polar residues" evidence="3">
    <location>
        <begin position="74"/>
        <end position="88"/>
    </location>
</feature>
<protein>
    <recommendedName>
        <fullName evidence="4">Chromo domain-containing protein</fullName>
    </recommendedName>
</protein>
<dbReference type="RefSeq" id="XP_026878094.2">
    <property type="nucleotide sequence ID" value="XM_027022293.2"/>
</dbReference>
<dbReference type="KEGG" id="eee:113585012"/>
<dbReference type="PANTHER" id="PTHR43684:SF5">
    <property type="entry name" value="CHROMODOMAIN Y-LIKE PROTEIN"/>
    <property type="match status" value="1"/>
</dbReference>
<proteinExistence type="predicted"/>
<dbReference type="GO" id="GO:0003714">
    <property type="term" value="F:transcription corepressor activity"/>
    <property type="evidence" value="ECO:0007669"/>
    <property type="project" value="TreeGrafter"/>
</dbReference>
<evidence type="ECO:0000256" key="1">
    <source>
        <dbReference type="ARBA" id="ARBA00004123"/>
    </source>
</evidence>
<dbReference type="CDD" id="cd18634">
    <property type="entry name" value="CD_CDY"/>
    <property type="match status" value="1"/>
</dbReference>
<dbReference type="CTD" id="9425"/>
<feature type="domain" description="Chromo" evidence="4">
    <location>
        <begin position="7"/>
        <end position="67"/>
    </location>
</feature>
<name>A0A4W4EVS8_ELEEL</name>
<dbReference type="SMART" id="SM00298">
    <property type="entry name" value="CHROMO"/>
    <property type="match status" value="1"/>
</dbReference>
<evidence type="ECO:0000256" key="2">
    <source>
        <dbReference type="ARBA" id="ARBA00023242"/>
    </source>
</evidence>
<dbReference type="InterPro" id="IPR023779">
    <property type="entry name" value="Chromodomain_CS"/>
</dbReference>
<dbReference type="Gene3D" id="3.90.226.10">
    <property type="entry name" value="2-enoyl-CoA Hydratase, Chain A, domain 1"/>
    <property type="match status" value="1"/>
</dbReference>
<keyword evidence="2" id="KW-0539">Nucleus</keyword>
<comment type="subcellular location">
    <subcellularLocation>
        <location evidence="1">Nucleus</location>
    </subcellularLocation>
</comment>
<dbReference type="InterPro" id="IPR051053">
    <property type="entry name" value="ECH/Chromodomain_protein"/>
</dbReference>
<dbReference type="SUPFAM" id="SSF54160">
    <property type="entry name" value="Chromo domain-like"/>
    <property type="match status" value="1"/>
</dbReference>
<dbReference type="InterPro" id="IPR023780">
    <property type="entry name" value="Chromo_domain"/>
</dbReference>
<dbReference type="InterPro" id="IPR000953">
    <property type="entry name" value="Chromo/chromo_shadow_dom"/>
</dbReference>
<feature type="region of interest" description="Disordered" evidence="3">
    <location>
        <begin position="59"/>
        <end position="121"/>
    </location>
</feature>
<dbReference type="PROSITE" id="PS50013">
    <property type="entry name" value="CHROMO_2"/>
    <property type="match status" value="1"/>
</dbReference>
<dbReference type="GO" id="GO:0007283">
    <property type="term" value="P:spermatogenesis"/>
    <property type="evidence" value="ECO:0007669"/>
    <property type="project" value="UniProtKB-ARBA"/>
</dbReference>
<dbReference type="InterPro" id="IPR001753">
    <property type="entry name" value="Enoyl-CoA_hydra/iso"/>
</dbReference>
<dbReference type="GeneTree" id="ENSGT00940000155106"/>
<evidence type="ECO:0000313" key="6">
    <source>
        <dbReference type="Proteomes" id="UP000314983"/>
    </source>
</evidence>
<dbReference type="Pfam" id="PF00385">
    <property type="entry name" value="Chromo"/>
    <property type="match status" value="1"/>
</dbReference>
<dbReference type="STRING" id="8005.ENSEEEP00000016003"/>
<evidence type="ECO:0000313" key="5">
    <source>
        <dbReference type="Ensembl" id="ENSEEEP00000016003.2"/>
    </source>
</evidence>
<feature type="compositionally biased region" description="Low complexity" evidence="3">
    <location>
        <begin position="162"/>
        <end position="175"/>
    </location>
</feature>
<reference evidence="5" key="5">
    <citation type="submission" date="2025-09" db="UniProtKB">
        <authorList>
            <consortium name="Ensembl"/>
        </authorList>
    </citation>
    <scope>IDENTIFICATION</scope>
</reference>
<dbReference type="PROSITE" id="PS00598">
    <property type="entry name" value="CHROMO_1"/>
    <property type="match status" value="1"/>
</dbReference>
<dbReference type="CDD" id="cd06558">
    <property type="entry name" value="crotonase-like"/>
    <property type="match status" value="1"/>
</dbReference>
<dbReference type="OMA" id="EDKECFR"/>
<dbReference type="InterPro" id="IPR014748">
    <property type="entry name" value="Enoyl-CoA_hydra_C"/>
</dbReference>
<reference evidence="5" key="3">
    <citation type="submission" date="2020-05" db="EMBL/GenBank/DDBJ databases">
        <title>Electrophorus electricus (electric eel) genome, fEleEle1, primary haplotype.</title>
        <authorList>
            <person name="Myers G."/>
            <person name="Meyer A."/>
            <person name="Fedrigo O."/>
            <person name="Formenti G."/>
            <person name="Rhie A."/>
            <person name="Tracey A."/>
            <person name="Sims Y."/>
            <person name="Jarvis E.D."/>
        </authorList>
    </citation>
    <scope>NUCLEOTIDE SEQUENCE [LARGE SCALE GENOMIC DNA]</scope>
</reference>
<reference evidence="5" key="4">
    <citation type="submission" date="2025-08" db="UniProtKB">
        <authorList>
            <consortium name="Ensembl"/>
        </authorList>
    </citation>
    <scope>IDENTIFICATION</scope>
</reference>
<dbReference type="InterPro" id="IPR016197">
    <property type="entry name" value="Chromo-like_dom_sf"/>
</dbReference>